<proteinExistence type="inferred from homology"/>
<comment type="similarity">
    <text evidence="2">Belongs to the CYSTM1 family.</text>
</comment>
<comment type="caution">
    <text evidence="8">The sequence shown here is derived from an EMBL/GenBank/DDBJ whole genome shotgun (WGS) entry which is preliminary data.</text>
</comment>
<reference evidence="8 9" key="1">
    <citation type="submission" date="2019-12" db="EMBL/GenBank/DDBJ databases">
        <authorList>
            <person name="Alioto T."/>
            <person name="Alioto T."/>
            <person name="Gomez Garrido J."/>
        </authorList>
    </citation>
    <scope>NUCLEOTIDE SEQUENCE [LARGE SCALE GENOMIC DNA]</scope>
</reference>
<evidence type="ECO:0000256" key="1">
    <source>
        <dbReference type="ARBA" id="ARBA00004167"/>
    </source>
</evidence>
<feature type="domain" description="Cysteine-rich transmembrane" evidence="7">
    <location>
        <begin position="40"/>
        <end position="81"/>
    </location>
</feature>
<dbReference type="OrthoDB" id="912482at2759"/>
<dbReference type="PANTHER" id="PTHR31568">
    <property type="entry name" value="RCG49325, ISOFORM CRA_A"/>
    <property type="match status" value="1"/>
</dbReference>
<dbReference type="Proteomes" id="UP000594638">
    <property type="component" value="Unassembled WGS sequence"/>
</dbReference>
<evidence type="ECO:0000256" key="6">
    <source>
        <dbReference type="SAM" id="MobiDB-lite"/>
    </source>
</evidence>
<keyword evidence="9" id="KW-1185">Reference proteome</keyword>
<dbReference type="AlphaFoldDB" id="A0A8S0S7M5"/>
<sequence length="81" mass="8581">MNKYDQHEASVAYPAPPPSYPPGTQGNLDGPYVMAPPPVGYPTKDGDNKGNAPVETTTRGDGFLKGCLAGLCCCWCLDICF</sequence>
<keyword evidence="5" id="KW-0472">Membrane</keyword>
<organism evidence="8 9">
    <name type="scientific">Olea europaea subsp. europaea</name>
    <dbReference type="NCBI Taxonomy" id="158383"/>
    <lineage>
        <taxon>Eukaryota</taxon>
        <taxon>Viridiplantae</taxon>
        <taxon>Streptophyta</taxon>
        <taxon>Embryophyta</taxon>
        <taxon>Tracheophyta</taxon>
        <taxon>Spermatophyta</taxon>
        <taxon>Magnoliopsida</taxon>
        <taxon>eudicotyledons</taxon>
        <taxon>Gunneridae</taxon>
        <taxon>Pentapetalae</taxon>
        <taxon>asterids</taxon>
        <taxon>lamiids</taxon>
        <taxon>Lamiales</taxon>
        <taxon>Oleaceae</taxon>
        <taxon>Oleeae</taxon>
        <taxon>Olea</taxon>
    </lineage>
</organism>
<dbReference type="PANTHER" id="PTHR31568:SF122">
    <property type="entry name" value="PROTEIN CYSTEINE-RICH TRANSMEMBRANE MODULE 9"/>
    <property type="match status" value="1"/>
</dbReference>
<evidence type="ECO:0000256" key="3">
    <source>
        <dbReference type="ARBA" id="ARBA00022692"/>
    </source>
</evidence>
<dbReference type="GO" id="GO:0005886">
    <property type="term" value="C:plasma membrane"/>
    <property type="evidence" value="ECO:0007669"/>
    <property type="project" value="InterPro"/>
</dbReference>
<dbReference type="EMBL" id="CACTIH010003944">
    <property type="protein sequence ID" value="CAA2987742.1"/>
    <property type="molecule type" value="Genomic_DNA"/>
</dbReference>
<evidence type="ECO:0000259" key="7">
    <source>
        <dbReference type="Pfam" id="PF12734"/>
    </source>
</evidence>
<dbReference type="Gramene" id="OE9A037446T1">
    <property type="protein sequence ID" value="OE9A037446C1"/>
    <property type="gene ID" value="OE9A037446"/>
</dbReference>
<accession>A0A8S0S7M5</accession>
<dbReference type="InterPro" id="IPR028144">
    <property type="entry name" value="CYSTM_dom"/>
</dbReference>
<evidence type="ECO:0000256" key="4">
    <source>
        <dbReference type="ARBA" id="ARBA00022989"/>
    </source>
</evidence>
<comment type="subcellular location">
    <subcellularLocation>
        <location evidence="1">Membrane</location>
        <topology evidence="1">Single-pass membrane protein</topology>
    </subcellularLocation>
</comment>
<dbReference type="InterPro" id="IPR044850">
    <property type="entry name" value="WIH1-like"/>
</dbReference>
<evidence type="ECO:0000313" key="9">
    <source>
        <dbReference type="Proteomes" id="UP000594638"/>
    </source>
</evidence>
<evidence type="ECO:0000256" key="2">
    <source>
        <dbReference type="ARBA" id="ARBA00009444"/>
    </source>
</evidence>
<protein>
    <recommendedName>
        <fullName evidence="7">Cysteine-rich transmembrane domain-containing protein</fullName>
    </recommendedName>
</protein>
<keyword evidence="4" id="KW-1133">Transmembrane helix</keyword>
<evidence type="ECO:0000256" key="5">
    <source>
        <dbReference type="ARBA" id="ARBA00023136"/>
    </source>
</evidence>
<dbReference type="Pfam" id="PF12734">
    <property type="entry name" value="CYSTM"/>
    <property type="match status" value="1"/>
</dbReference>
<feature type="region of interest" description="Disordered" evidence="6">
    <location>
        <begin position="1"/>
        <end position="53"/>
    </location>
</feature>
<gene>
    <name evidence="8" type="ORF">OLEA9_A037446</name>
</gene>
<keyword evidence="3" id="KW-0812">Transmembrane</keyword>
<name>A0A8S0S7M5_OLEEU</name>
<evidence type="ECO:0000313" key="8">
    <source>
        <dbReference type="EMBL" id="CAA2987742.1"/>
    </source>
</evidence>